<dbReference type="AlphaFoldDB" id="A0AA44F2G4"/>
<dbReference type="RefSeq" id="WP_065658933.1">
    <property type="nucleotide sequence ID" value="NZ_CP123840.1"/>
</dbReference>
<gene>
    <name evidence="2" type="ORF">G6M46_07480</name>
</gene>
<accession>A0AA44F2G4</accession>
<sequence length="99" mass="10681">MKHKSLYIWLLMLAVPVSVLIAAQVDTSSAPSIGGGGYDLGPFVYSWLLIIFTALWSLCAFVAALLKKGRASSFRAFGLAGFGILVFTVMLLFYGENLS</sequence>
<feature type="transmembrane region" description="Helical" evidence="1">
    <location>
        <begin position="73"/>
        <end position="94"/>
    </location>
</feature>
<proteinExistence type="predicted"/>
<evidence type="ECO:0000313" key="2">
    <source>
        <dbReference type="EMBL" id="NTC27994.1"/>
    </source>
</evidence>
<dbReference type="Proteomes" id="UP000702952">
    <property type="component" value="Unassembled WGS sequence"/>
</dbReference>
<protein>
    <submittedName>
        <fullName evidence="2">Uncharacterized protein</fullName>
    </submittedName>
</protein>
<dbReference type="EMBL" id="JAAMAY010000012">
    <property type="protein sequence ID" value="NTC27994.1"/>
    <property type="molecule type" value="Genomic_DNA"/>
</dbReference>
<keyword evidence="1" id="KW-0812">Transmembrane</keyword>
<evidence type="ECO:0000256" key="1">
    <source>
        <dbReference type="SAM" id="Phobius"/>
    </source>
</evidence>
<keyword evidence="1" id="KW-1133">Transmembrane helix</keyword>
<reference evidence="2" key="1">
    <citation type="journal article" date="2020" name="Science">
        <title>Unexpected conservation and global transmission of agrobacterial virulence plasmids.</title>
        <authorList>
            <person name="Weisberg A.J."/>
            <person name="Davis E.W. 2nd"/>
            <person name="Tabima J."/>
            <person name="Belcher M.S."/>
            <person name="Miller M."/>
            <person name="Kuo C.H."/>
            <person name="Loper J.E."/>
            <person name="Grunwald N.J."/>
            <person name="Putnam M.L."/>
            <person name="Chang J.H."/>
        </authorList>
    </citation>
    <scope>NUCLEOTIDE SEQUENCE</scope>
    <source>
        <strain evidence="2">17-1853-1a</strain>
    </source>
</reference>
<feature type="transmembrane region" description="Helical" evidence="1">
    <location>
        <begin position="7"/>
        <end position="25"/>
    </location>
</feature>
<comment type="caution">
    <text evidence="2">The sequence shown here is derived from an EMBL/GenBank/DDBJ whole genome shotgun (WGS) entry which is preliminary data.</text>
</comment>
<organism evidence="2 3">
    <name type="scientific">Agrobacterium tumefaciens</name>
    <dbReference type="NCBI Taxonomy" id="358"/>
    <lineage>
        <taxon>Bacteria</taxon>
        <taxon>Pseudomonadati</taxon>
        <taxon>Pseudomonadota</taxon>
        <taxon>Alphaproteobacteria</taxon>
        <taxon>Hyphomicrobiales</taxon>
        <taxon>Rhizobiaceae</taxon>
        <taxon>Rhizobium/Agrobacterium group</taxon>
        <taxon>Agrobacterium</taxon>
        <taxon>Agrobacterium tumefaciens complex</taxon>
    </lineage>
</organism>
<name>A0AA44F2G4_AGRTU</name>
<keyword evidence="1" id="KW-0472">Membrane</keyword>
<feature type="transmembrane region" description="Helical" evidence="1">
    <location>
        <begin position="45"/>
        <end position="66"/>
    </location>
</feature>
<evidence type="ECO:0000313" key="3">
    <source>
        <dbReference type="Proteomes" id="UP000702952"/>
    </source>
</evidence>